<protein>
    <submittedName>
        <fullName evidence="1">Uncharacterized protein</fullName>
    </submittedName>
</protein>
<keyword evidence="2" id="KW-1185">Reference proteome</keyword>
<accession>A0A284RY29</accession>
<evidence type="ECO:0000313" key="2">
    <source>
        <dbReference type="Proteomes" id="UP000219338"/>
    </source>
</evidence>
<reference evidence="2" key="1">
    <citation type="journal article" date="2017" name="Nat. Ecol. Evol.">
        <title>Genome expansion and lineage-specific genetic innovations in the forest pathogenic fungi Armillaria.</title>
        <authorList>
            <person name="Sipos G."/>
            <person name="Prasanna A.N."/>
            <person name="Walter M.C."/>
            <person name="O'Connor E."/>
            <person name="Balint B."/>
            <person name="Krizsan K."/>
            <person name="Kiss B."/>
            <person name="Hess J."/>
            <person name="Varga T."/>
            <person name="Slot J."/>
            <person name="Riley R."/>
            <person name="Boka B."/>
            <person name="Rigling D."/>
            <person name="Barry K."/>
            <person name="Lee J."/>
            <person name="Mihaltcheva S."/>
            <person name="LaButti K."/>
            <person name="Lipzen A."/>
            <person name="Waldron R."/>
            <person name="Moloney N.M."/>
            <person name="Sperisen C."/>
            <person name="Kredics L."/>
            <person name="Vagvoelgyi C."/>
            <person name="Patrignani A."/>
            <person name="Fitzpatrick D."/>
            <person name="Nagy I."/>
            <person name="Doyle S."/>
            <person name="Anderson J.B."/>
            <person name="Grigoriev I.V."/>
            <person name="Gueldener U."/>
            <person name="Muensterkoetter M."/>
            <person name="Nagy L.G."/>
        </authorList>
    </citation>
    <scope>NUCLEOTIDE SEQUENCE [LARGE SCALE GENOMIC DNA]</scope>
    <source>
        <strain evidence="2">C18/9</strain>
    </source>
</reference>
<evidence type="ECO:0000313" key="1">
    <source>
        <dbReference type="EMBL" id="SJL13664.1"/>
    </source>
</evidence>
<gene>
    <name evidence="1" type="ORF">ARMOST_17111</name>
</gene>
<proteinExistence type="predicted"/>
<dbReference type="AlphaFoldDB" id="A0A284RY29"/>
<sequence>MGRASMRFVGFHVLARQLFCKFLMIFCAGTSTNESLLSSATSLRYFAPSIQLSIPPTRPLHGAGVKSGRLIRHSVCNAHAAIIGLFMN</sequence>
<dbReference type="Proteomes" id="UP000219338">
    <property type="component" value="Unassembled WGS sequence"/>
</dbReference>
<name>A0A284RY29_ARMOS</name>
<dbReference type="EMBL" id="FUEG01000020">
    <property type="protein sequence ID" value="SJL13664.1"/>
    <property type="molecule type" value="Genomic_DNA"/>
</dbReference>
<organism evidence="1 2">
    <name type="scientific">Armillaria ostoyae</name>
    <name type="common">Armillaria root rot fungus</name>
    <dbReference type="NCBI Taxonomy" id="47428"/>
    <lineage>
        <taxon>Eukaryota</taxon>
        <taxon>Fungi</taxon>
        <taxon>Dikarya</taxon>
        <taxon>Basidiomycota</taxon>
        <taxon>Agaricomycotina</taxon>
        <taxon>Agaricomycetes</taxon>
        <taxon>Agaricomycetidae</taxon>
        <taxon>Agaricales</taxon>
        <taxon>Marasmiineae</taxon>
        <taxon>Physalacriaceae</taxon>
        <taxon>Armillaria</taxon>
    </lineage>
</organism>